<accession>A0A288Q5Q1</accession>
<sequence>MTDEELQGLVARQSRNFFDKPFQHRAYFNARLRTTGGRYLIKSHDIEINPLMLSEFDETTLIGVIKHELVHYHNHLSGRPYQHKDAAFKLELLRVGGSRFAPQTSQTRRRATHYLVYKCTNGHQLLRQRRLDVNWYVCGECGSRLLFVGELTPAKA</sequence>
<dbReference type="GeneID" id="94545243"/>
<evidence type="ECO:0000313" key="1">
    <source>
        <dbReference type="EMBL" id="RDL06641.1"/>
    </source>
</evidence>
<keyword evidence="2" id="KW-1185">Reference proteome</keyword>
<dbReference type="GO" id="GO:0006950">
    <property type="term" value="P:response to stress"/>
    <property type="evidence" value="ECO:0007669"/>
    <property type="project" value="UniProtKB-ARBA"/>
</dbReference>
<dbReference type="SMART" id="SM00731">
    <property type="entry name" value="SprT"/>
    <property type="match status" value="1"/>
</dbReference>
<gene>
    <name evidence="1" type="ORF">DFP99_1024</name>
</gene>
<evidence type="ECO:0000313" key="2">
    <source>
        <dbReference type="Proteomes" id="UP000254912"/>
    </source>
</evidence>
<name>A0A288Q5Q1_9LACO</name>
<organism evidence="1 2">
    <name type="scientific">Weissella soli</name>
    <dbReference type="NCBI Taxonomy" id="155866"/>
    <lineage>
        <taxon>Bacteria</taxon>
        <taxon>Bacillati</taxon>
        <taxon>Bacillota</taxon>
        <taxon>Bacilli</taxon>
        <taxon>Lactobacillales</taxon>
        <taxon>Lactobacillaceae</taxon>
        <taxon>Weissella</taxon>
    </lineage>
</organism>
<protein>
    <submittedName>
        <fullName evidence="1">SprT-like protein</fullName>
    </submittedName>
</protein>
<comment type="caution">
    <text evidence="1">The sequence shown here is derived from an EMBL/GenBank/DDBJ whole genome shotgun (WGS) entry which is preliminary data.</text>
</comment>
<dbReference type="RefSeq" id="WP_070229359.1">
    <property type="nucleotide sequence ID" value="NZ_BJYO01000003.1"/>
</dbReference>
<proteinExistence type="predicted"/>
<dbReference type="EMBL" id="QRAS01000002">
    <property type="protein sequence ID" value="RDL06641.1"/>
    <property type="molecule type" value="Genomic_DNA"/>
</dbReference>
<dbReference type="Proteomes" id="UP000254912">
    <property type="component" value="Unassembled WGS sequence"/>
</dbReference>
<dbReference type="KEGG" id="wso:WSWS_00028"/>
<dbReference type="AlphaFoldDB" id="A0A288Q5Q1"/>
<reference evidence="1 2" key="1">
    <citation type="submission" date="2018-07" db="EMBL/GenBank/DDBJ databases">
        <title>Genomic Encyclopedia of Type Strains, Phase III (KMG-III): the genomes of soil and plant-associated and newly described type strains.</title>
        <authorList>
            <person name="Whitman W."/>
        </authorList>
    </citation>
    <scope>NUCLEOTIDE SEQUENCE [LARGE SCALE GENOMIC DNA]</scope>
    <source>
        <strain evidence="1 2">CECT 7031</strain>
    </source>
</reference>
<dbReference type="NCBIfam" id="NF003339">
    <property type="entry name" value="PRK04351.1"/>
    <property type="match status" value="1"/>
</dbReference>
<dbReference type="InterPro" id="IPR006640">
    <property type="entry name" value="SprT-like_domain"/>
</dbReference>
<dbReference type="Pfam" id="PF10263">
    <property type="entry name" value="SprT-like"/>
    <property type="match status" value="1"/>
</dbReference>